<evidence type="ECO:0000313" key="2">
    <source>
        <dbReference type="Proteomes" id="UP000499080"/>
    </source>
</evidence>
<reference evidence="1 2" key="1">
    <citation type="journal article" date="2019" name="Sci. Rep.">
        <title>Orb-weaving spider Araneus ventricosus genome elucidates the spidroin gene catalogue.</title>
        <authorList>
            <person name="Kono N."/>
            <person name="Nakamura H."/>
            <person name="Ohtoshi R."/>
            <person name="Moran D.A.P."/>
            <person name="Shinohara A."/>
            <person name="Yoshida Y."/>
            <person name="Fujiwara M."/>
            <person name="Mori M."/>
            <person name="Tomita M."/>
            <person name="Arakawa K."/>
        </authorList>
    </citation>
    <scope>NUCLEOTIDE SEQUENCE [LARGE SCALE GENOMIC DNA]</scope>
</reference>
<evidence type="ECO:0000313" key="1">
    <source>
        <dbReference type="EMBL" id="GBN56078.1"/>
    </source>
</evidence>
<dbReference type="AlphaFoldDB" id="A0A4Y2PVZ5"/>
<name>A0A4Y2PVZ5_ARAVE</name>
<dbReference type="Proteomes" id="UP000499080">
    <property type="component" value="Unassembled WGS sequence"/>
</dbReference>
<protein>
    <submittedName>
        <fullName evidence="1">Uncharacterized protein</fullName>
    </submittedName>
</protein>
<dbReference type="Gene3D" id="3.30.420.10">
    <property type="entry name" value="Ribonuclease H-like superfamily/Ribonuclease H"/>
    <property type="match status" value="1"/>
</dbReference>
<gene>
    <name evidence="1" type="ORF">AVEN_168126_1</name>
</gene>
<proteinExistence type="predicted"/>
<organism evidence="1 2">
    <name type="scientific">Araneus ventricosus</name>
    <name type="common">Orbweaver spider</name>
    <name type="synonym">Epeira ventricosa</name>
    <dbReference type="NCBI Taxonomy" id="182803"/>
    <lineage>
        <taxon>Eukaryota</taxon>
        <taxon>Metazoa</taxon>
        <taxon>Ecdysozoa</taxon>
        <taxon>Arthropoda</taxon>
        <taxon>Chelicerata</taxon>
        <taxon>Arachnida</taxon>
        <taxon>Araneae</taxon>
        <taxon>Araneomorphae</taxon>
        <taxon>Entelegynae</taxon>
        <taxon>Araneoidea</taxon>
        <taxon>Araneidae</taxon>
        <taxon>Araneus</taxon>
    </lineage>
</organism>
<dbReference type="InterPro" id="IPR012337">
    <property type="entry name" value="RNaseH-like_sf"/>
</dbReference>
<dbReference type="InterPro" id="IPR036397">
    <property type="entry name" value="RNaseH_sf"/>
</dbReference>
<keyword evidence="2" id="KW-1185">Reference proteome</keyword>
<dbReference type="GO" id="GO:0003676">
    <property type="term" value="F:nucleic acid binding"/>
    <property type="evidence" value="ECO:0007669"/>
    <property type="project" value="InterPro"/>
</dbReference>
<dbReference type="OrthoDB" id="6437659at2759"/>
<dbReference type="EMBL" id="BGPR01012440">
    <property type="protein sequence ID" value="GBN56078.1"/>
    <property type="molecule type" value="Genomic_DNA"/>
</dbReference>
<sequence length="95" mass="10512">MGLKKAIIKAGQGNVRTEIWTGNLLSVIAILDPQTPHQLLRDIQSLLTQNRNILVRCIKAHVGYRGNEEPDTLSKNATTKGVVVNELKPKALMRT</sequence>
<comment type="caution">
    <text evidence="1">The sequence shown here is derived from an EMBL/GenBank/DDBJ whole genome shotgun (WGS) entry which is preliminary data.</text>
</comment>
<accession>A0A4Y2PVZ5</accession>
<dbReference type="SUPFAM" id="SSF53098">
    <property type="entry name" value="Ribonuclease H-like"/>
    <property type="match status" value="1"/>
</dbReference>